<keyword evidence="2" id="KW-0347">Helicase</keyword>
<dbReference type="GO" id="GO:0006281">
    <property type="term" value="P:DNA repair"/>
    <property type="evidence" value="ECO:0007669"/>
    <property type="project" value="UniProtKB-KW"/>
</dbReference>
<dbReference type="Proteomes" id="UP000029839">
    <property type="component" value="Unassembled WGS sequence"/>
</dbReference>
<feature type="domain" description="PD-(D/E)XK endonuclease-like" evidence="4">
    <location>
        <begin position="2"/>
        <end position="236"/>
    </location>
</feature>
<evidence type="ECO:0000256" key="3">
    <source>
        <dbReference type="ARBA" id="ARBA00023204"/>
    </source>
</evidence>
<keyword evidence="2" id="KW-0067">ATP-binding</keyword>
<accession>A0A0A0BNX8</accession>
<evidence type="ECO:0000313" key="6">
    <source>
        <dbReference type="Proteomes" id="UP000029839"/>
    </source>
</evidence>
<name>A0A0A0BNX8_9CELL</name>
<dbReference type="GO" id="GO:0004386">
    <property type="term" value="F:helicase activity"/>
    <property type="evidence" value="ECO:0007669"/>
    <property type="project" value="UniProtKB-KW"/>
</dbReference>
<reference evidence="5 6" key="2">
    <citation type="journal article" date="2015" name="Stand. Genomic Sci.">
        <title>Draft genome sequence of Cellulomonas carbonis T26(T) and comparative analysis of six Cellulomonas genomes.</title>
        <authorList>
            <person name="Zhuang W."/>
            <person name="Zhang S."/>
            <person name="Xia X."/>
            <person name="Wang G."/>
        </authorList>
    </citation>
    <scope>NUCLEOTIDE SEQUENCE [LARGE SCALE GENOMIC DNA]</scope>
    <source>
        <strain evidence="5 6">T26</strain>
    </source>
</reference>
<keyword evidence="6" id="KW-1185">Reference proteome</keyword>
<dbReference type="InterPro" id="IPR038726">
    <property type="entry name" value="PDDEXK_AddAB-type"/>
</dbReference>
<evidence type="ECO:0000259" key="4">
    <source>
        <dbReference type="Pfam" id="PF12705"/>
    </source>
</evidence>
<keyword evidence="2" id="KW-0547">Nucleotide-binding</keyword>
<dbReference type="Pfam" id="PF13479">
    <property type="entry name" value="AAA_24"/>
    <property type="match status" value="1"/>
</dbReference>
<dbReference type="Gene3D" id="3.90.320.10">
    <property type="match status" value="1"/>
</dbReference>
<dbReference type="RefSeq" id="WP_052426557.1">
    <property type="nucleotide sequence ID" value="NZ_AXCY01000162.1"/>
</dbReference>
<keyword evidence="1" id="KW-0227">DNA damage</keyword>
<comment type="caution">
    <text evidence="5">The sequence shown here is derived from an EMBL/GenBank/DDBJ whole genome shotgun (WGS) entry which is preliminary data.</text>
</comment>
<evidence type="ECO:0000256" key="1">
    <source>
        <dbReference type="ARBA" id="ARBA00022763"/>
    </source>
</evidence>
<keyword evidence="2" id="KW-0378">Hydrolase</keyword>
<evidence type="ECO:0000256" key="2">
    <source>
        <dbReference type="ARBA" id="ARBA00022806"/>
    </source>
</evidence>
<dbReference type="InterPro" id="IPR011604">
    <property type="entry name" value="PDDEXK-like_dom_sf"/>
</dbReference>
<proteinExistence type="predicted"/>
<dbReference type="AlphaFoldDB" id="A0A0A0BNX8"/>
<organism evidence="5 6">
    <name type="scientific">Cellulomonas carbonis T26</name>
    <dbReference type="NCBI Taxonomy" id="947969"/>
    <lineage>
        <taxon>Bacteria</taxon>
        <taxon>Bacillati</taxon>
        <taxon>Actinomycetota</taxon>
        <taxon>Actinomycetes</taxon>
        <taxon>Micrococcales</taxon>
        <taxon>Cellulomonadaceae</taxon>
        <taxon>Cellulomonas</taxon>
    </lineage>
</organism>
<sequence length="552" mass="63857">MWSVSRVECYEKCPYQYRLRYLDGVGVLDDYEADNPLTCGTALHEVIELGAEKAARNYFSKFPVVTDEQVTEMMKIEVLGRRAKALLPKGEYEHKVAFYGFIGFIDLMVRREGRKVDIYDFKHCGKMSREKYITESPQLHAYKYYLESVEDVEVEHLYYVFVPKVQEERRQDEDIIDYRYRLMDLCRETKIDIVEIPYQAKKVGKLVEGRKAMESAKEFPKVQSALCNWCDYQDYCYKGEDWMILPKAERKANPKKGFLKVWLYGAPYSGKTYMADKFPMPLLLNTDGNVRETTAPCIAIRDEVKMNGKAKQVKMAWSVFKEAVEELEKGSEFRTIVVDLVEDVYESCRLYMYDKLGITHESDDSFRAWDKVRLEFLSTMRRLTNLDCNIVLISQEDVSRDITKKGGDRMSTVQPVLNDKIARKISGMVDVTARCVHDEKGYWIVFHTDETQFGGGRMEVKQNIVPATIENLMGACQMKYEGDSEHIQAIEGQWNELKVEDSKTVAKEPEIVAEAPTTVVKEPIPAPEPSAKVVEDIPQPITRRVRRPRSND</sequence>
<keyword evidence="3" id="KW-0234">DNA repair</keyword>
<gene>
    <name evidence="5" type="ORF">N868_06420</name>
</gene>
<dbReference type="EMBL" id="AXCY01000162">
    <property type="protein sequence ID" value="KGM08749.1"/>
    <property type="molecule type" value="Genomic_DNA"/>
</dbReference>
<reference evidence="5 6" key="1">
    <citation type="submission" date="2013-08" db="EMBL/GenBank/DDBJ databases">
        <title>Genome sequencing of Cellulomonas carbonis T26.</title>
        <authorList>
            <person name="Chen F."/>
            <person name="Li Y."/>
            <person name="Wang G."/>
        </authorList>
    </citation>
    <scope>NUCLEOTIDE SEQUENCE [LARGE SCALE GENOMIC DNA]</scope>
    <source>
        <strain evidence="5 6">T26</strain>
    </source>
</reference>
<dbReference type="Pfam" id="PF12705">
    <property type="entry name" value="PDDEXK_1"/>
    <property type="match status" value="1"/>
</dbReference>
<protein>
    <submittedName>
        <fullName evidence="5">NTP-binding protein</fullName>
    </submittedName>
</protein>
<evidence type="ECO:0000313" key="5">
    <source>
        <dbReference type="EMBL" id="KGM08749.1"/>
    </source>
</evidence>
<dbReference type="OrthoDB" id="5413799at2"/>